<dbReference type="EMBL" id="JAABOA010002523">
    <property type="protein sequence ID" value="KAF9579745.1"/>
    <property type="molecule type" value="Genomic_DNA"/>
</dbReference>
<evidence type="ECO:0000313" key="4">
    <source>
        <dbReference type="Proteomes" id="UP000780801"/>
    </source>
</evidence>
<dbReference type="Proteomes" id="UP000780801">
    <property type="component" value="Unassembled WGS sequence"/>
</dbReference>
<reference evidence="3" key="1">
    <citation type="journal article" date="2020" name="Fungal Divers.">
        <title>Resolving the Mortierellaceae phylogeny through synthesis of multi-gene phylogenetics and phylogenomics.</title>
        <authorList>
            <person name="Vandepol N."/>
            <person name="Liber J."/>
            <person name="Desiro A."/>
            <person name="Na H."/>
            <person name="Kennedy M."/>
            <person name="Barry K."/>
            <person name="Grigoriev I.V."/>
            <person name="Miller A.N."/>
            <person name="O'Donnell K."/>
            <person name="Stajich J.E."/>
            <person name="Bonito G."/>
        </authorList>
    </citation>
    <scope>NUCLEOTIDE SEQUENCE</scope>
    <source>
        <strain evidence="3">KOD1015</strain>
    </source>
</reference>
<name>A0A9P6KCJ7_9FUNG</name>
<comment type="caution">
    <text evidence="3">The sequence shown here is derived from an EMBL/GenBank/DDBJ whole genome shotgun (WGS) entry which is preliminary data.</text>
</comment>
<feature type="region of interest" description="Disordered" evidence="1">
    <location>
        <begin position="222"/>
        <end position="259"/>
    </location>
</feature>
<feature type="compositionally biased region" description="Low complexity" evidence="1">
    <location>
        <begin position="356"/>
        <end position="376"/>
    </location>
</feature>
<organism evidence="3 4">
    <name type="scientific">Lunasporangiospora selenospora</name>
    <dbReference type="NCBI Taxonomy" id="979761"/>
    <lineage>
        <taxon>Eukaryota</taxon>
        <taxon>Fungi</taxon>
        <taxon>Fungi incertae sedis</taxon>
        <taxon>Mucoromycota</taxon>
        <taxon>Mortierellomycotina</taxon>
        <taxon>Mortierellomycetes</taxon>
        <taxon>Mortierellales</taxon>
        <taxon>Mortierellaceae</taxon>
        <taxon>Lunasporangiospora</taxon>
    </lineage>
</organism>
<evidence type="ECO:0000256" key="1">
    <source>
        <dbReference type="SAM" id="MobiDB-lite"/>
    </source>
</evidence>
<keyword evidence="2" id="KW-0812">Transmembrane</keyword>
<feature type="transmembrane region" description="Helical" evidence="2">
    <location>
        <begin position="167"/>
        <end position="186"/>
    </location>
</feature>
<evidence type="ECO:0000256" key="2">
    <source>
        <dbReference type="SAM" id="Phobius"/>
    </source>
</evidence>
<protein>
    <submittedName>
        <fullName evidence="3">Uncharacterized protein</fullName>
    </submittedName>
</protein>
<feature type="region of interest" description="Disordered" evidence="1">
    <location>
        <begin position="1"/>
        <end position="39"/>
    </location>
</feature>
<evidence type="ECO:0000313" key="3">
    <source>
        <dbReference type="EMBL" id="KAF9579745.1"/>
    </source>
</evidence>
<dbReference type="AlphaFoldDB" id="A0A9P6KCJ7"/>
<feature type="compositionally biased region" description="Low complexity" evidence="1">
    <location>
        <begin position="228"/>
        <end position="259"/>
    </location>
</feature>
<keyword evidence="2" id="KW-1133">Transmembrane helix</keyword>
<dbReference type="OrthoDB" id="2426193at2759"/>
<feature type="region of interest" description="Disordered" evidence="1">
    <location>
        <begin position="271"/>
        <end position="380"/>
    </location>
</feature>
<feature type="compositionally biased region" description="Polar residues" evidence="1">
    <location>
        <begin position="285"/>
        <end position="300"/>
    </location>
</feature>
<gene>
    <name evidence="3" type="ORF">BGW38_003875</name>
</gene>
<proteinExistence type="predicted"/>
<accession>A0A9P6KCJ7</accession>
<feature type="transmembrane region" description="Helical" evidence="2">
    <location>
        <begin position="192"/>
        <end position="211"/>
    </location>
</feature>
<keyword evidence="4" id="KW-1185">Reference proteome</keyword>
<keyword evidence="2" id="KW-0472">Membrane</keyword>
<sequence length="478" mass="50872">MAALSMVENEKRKSVGYLPTHRDSLASPPPPPYRSSDHGGVVVPLSASAATTPSPLHFSVGAPVGAIPGHAASSARELKRHSLPAFRTNAAAAAGLQWPSAMTHSIARPKLARTMPPQAIPIFGTTSSAQTMAQYQSQSQAAAAAAAKAGDTFPSFWEDAKQRRTHWIFYSVSTIALASLLCVFMMPIVAIWVAALPGAMTLIMAGQYSVYRWRRRQFYRRRGLANRSSSTSKTKTSTKPTQVPPVSTSTSSQPMNHSASSSLFSLSFAGSAKSRTGSDDGNGGQDTDSNGHSRVSSTSFLEPHQPPPDAQSSQFQHRYYGPASPDRMRSTGQIDEENGSEHPTPRFMGALQRHGSMSSLASSETVSSTSTSTTTSEDPCHLDLEPFSSSHTMVQAQQLLSSRTSPTNSSSHGIAMPPPPAYVSKKCDQMVVVTSILHHNGNGSGILGTNTISTALPEIAPMGDLMSELSLDFGSFDY</sequence>